<dbReference type="InterPro" id="IPR003400">
    <property type="entry name" value="ExbD"/>
</dbReference>
<dbReference type="GO" id="GO:0022857">
    <property type="term" value="F:transmembrane transporter activity"/>
    <property type="evidence" value="ECO:0007669"/>
    <property type="project" value="InterPro"/>
</dbReference>
<comment type="similarity">
    <text evidence="2 7">Belongs to the ExbD/TolR family.</text>
</comment>
<evidence type="ECO:0000256" key="7">
    <source>
        <dbReference type="RuleBase" id="RU003879"/>
    </source>
</evidence>
<dbReference type="KEGG" id="abaw:D5400_15675"/>
<evidence type="ECO:0000256" key="5">
    <source>
        <dbReference type="ARBA" id="ARBA00022989"/>
    </source>
</evidence>
<reference evidence="9 10" key="1">
    <citation type="submission" date="2018-09" db="EMBL/GenBank/DDBJ databases">
        <title>Marinorhizobium profundi gen. nov., sp. nov., isolated from a deep-sea sediment sample from the New Britain Trench and proposal of Marinorhizobiaceae fam. nov. in the order Rhizobiales of the class Alphaproteobacteria.</title>
        <authorList>
            <person name="Cao J."/>
        </authorList>
    </citation>
    <scope>NUCLEOTIDE SEQUENCE [LARGE SCALE GENOMIC DNA]</scope>
    <source>
        <strain evidence="9 10">WS11</strain>
    </source>
</reference>
<dbReference type="AlphaFoldDB" id="A0A3S9B6H8"/>
<keyword evidence="7" id="KW-0653">Protein transport</keyword>
<feature type="transmembrane region" description="Helical" evidence="8">
    <location>
        <begin position="12"/>
        <end position="31"/>
    </location>
</feature>
<evidence type="ECO:0000256" key="8">
    <source>
        <dbReference type="SAM" id="Phobius"/>
    </source>
</evidence>
<evidence type="ECO:0000256" key="1">
    <source>
        <dbReference type="ARBA" id="ARBA00004162"/>
    </source>
</evidence>
<evidence type="ECO:0000313" key="10">
    <source>
        <dbReference type="Proteomes" id="UP000268192"/>
    </source>
</evidence>
<dbReference type="EMBL" id="CP032509">
    <property type="protein sequence ID" value="AZN72517.1"/>
    <property type="molecule type" value="Genomic_DNA"/>
</dbReference>
<comment type="subcellular location">
    <subcellularLocation>
        <location evidence="1">Cell membrane</location>
        <topology evidence="1">Single-pass membrane protein</topology>
    </subcellularLocation>
    <subcellularLocation>
        <location evidence="7">Cell membrane</location>
        <topology evidence="7">Single-pass type II membrane protein</topology>
    </subcellularLocation>
</comment>
<accession>A0A3S9B6H8</accession>
<evidence type="ECO:0000313" key="9">
    <source>
        <dbReference type="EMBL" id="AZN72517.1"/>
    </source>
</evidence>
<dbReference type="OrthoDB" id="8030720at2"/>
<organism evidence="9 10">
    <name type="scientific">Georhizobium profundi</name>
    <dbReference type="NCBI Taxonomy" id="2341112"/>
    <lineage>
        <taxon>Bacteria</taxon>
        <taxon>Pseudomonadati</taxon>
        <taxon>Pseudomonadota</taxon>
        <taxon>Alphaproteobacteria</taxon>
        <taxon>Hyphomicrobiales</taxon>
        <taxon>Rhizobiaceae</taxon>
        <taxon>Georhizobium</taxon>
    </lineage>
</organism>
<keyword evidence="10" id="KW-1185">Reference proteome</keyword>
<evidence type="ECO:0000256" key="6">
    <source>
        <dbReference type="ARBA" id="ARBA00023136"/>
    </source>
</evidence>
<evidence type="ECO:0000256" key="2">
    <source>
        <dbReference type="ARBA" id="ARBA00005811"/>
    </source>
</evidence>
<evidence type="ECO:0000256" key="3">
    <source>
        <dbReference type="ARBA" id="ARBA00022475"/>
    </source>
</evidence>
<name>A0A3S9B6H8_9HYPH</name>
<dbReference type="Proteomes" id="UP000268192">
    <property type="component" value="Chromosome"/>
</dbReference>
<dbReference type="GO" id="GO:0015031">
    <property type="term" value="P:protein transport"/>
    <property type="evidence" value="ECO:0007669"/>
    <property type="project" value="UniProtKB-KW"/>
</dbReference>
<sequence>MRVQASVRRARRLSLTSLIDVIFLLLLFFMLSSTFTRFAEVELAGAQATTGSSGTPDVLVRLADDGWSVNGLAHADIASVAAEVARLEESGAESAVLLVRGEAQSQELISAIEAIRGASAIPLSVAQ</sequence>
<keyword evidence="3" id="KW-1003">Cell membrane</keyword>
<proteinExistence type="inferred from homology"/>
<dbReference type="Pfam" id="PF02472">
    <property type="entry name" value="ExbD"/>
    <property type="match status" value="1"/>
</dbReference>
<dbReference type="RefSeq" id="WP_126010843.1">
    <property type="nucleotide sequence ID" value="NZ_CP032509.1"/>
</dbReference>
<dbReference type="GO" id="GO:0005886">
    <property type="term" value="C:plasma membrane"/>
    <property type="evidence" value="ECO:0007669"/>
    <property type="project" value="UniProtKB-SubCell"/>
</dbReference>
<evidence type="ECO:0000256" key="4">
    <source>
        <dbReference type="ARBA" id="ARBA00022692"/>
    </source>
</evidence>
<keyword evidence="6 8" id="KW-0472">Membrane</keyword>
<keyword evidence="7" id="KW-0813">Transport</keyword>
<gene>
    <name evidence="9" type="ORF">D5400_15675</name>
</gene>
<protein>
    <submittedName>
        <fullName evidence="9">Biopolymer transporter ExbD</fullName>
    </submittedName>
</protein>
<keyword evidence="5 8" id="KW-1133">Transmembrane helix</keyword>
<keyword evidence="4 7" id="KW-0812">Transmembrane</keyword>